<dbReference type="Pfam" id="PF01258">
    <property type="entry name" value="zf-dskA_traR"/>
    <property type="match status" value="1"/>
</dbReference>
<keyword evidence="2" id="KW-0863">Zinc-finger</keyword>
<proteinExistence type="predicted"/>
<dbReference type="RefSeq" id="WP_184661246.1">
    <property type="nucleotide sequence ID" value="NZ_CP031518.1"/>
</dbReference>
<name>A0A7W8GB82_9SPIR</name>
<keyword evidence="7" id="KW-1185">Reference proteome</keyword>
<feature type="zinc finger region" description="dksA C4-type" evidence="4">
    <location>
        <begin position="85"/>
        <end position="109"/>
    </location>
</feature>
<dbReference type="PROSITE" id="PS51128">
    <property type="entry name" value="ZF_DKSA_2"/>
    <property type="match status" value="1"/>
</dbReference>
<evidence type="ECO:0000256" key="1">
    <source>
        <dbReference type="ARBA" id="ARBA00022723"/>
    </source>
</evidence>
<dbReference type="SUPFAM" id="SSF57716">
    <property type="entry name" value="Glucocorticoid receptor-like (DNA-binding domain)"/>
    <property type="match status" value="1"/>
</dbReference>
<dbReference type="PANTHER" id="PTHR33823:SF4">
    <property type="entry name" value="GENERAL STRESS PROTEIN 16O"/>
    <property type="match status" value="1"/>
</dbReference>
<dbReference type="EMBL" id="JACHFQ010000009">
    <property type="protein sequence ID" value="MBB5227220.1"/>
    <property type="molecule type" value="Genomic_DNA"/>
</dbReference>
<evidence type="ECO:0000256" key="3">
    <source>
        <dbReference type="ARBA" id="ARBA00022833"/>
    </source>
</evidence>
<protein>
    <submittedName>
        <fullName evidence="6">RNA polymerase-binding protein DksA</fullName>
    </submittedName>
</protein>
<comment type="caution">
    <text evidence="6">The sequence shown here is derived from an EMBL/GenBank/DDBJ whole genome shotgun (WGS) entry which is preliminary data.</text>
</comment>
<reference evidence="6 7" key="1">
    <citation type="submission" date="2020-08" db="EMBL/GenBank/DDBJ databases">
        <title>Genomic Encyclopedia of Type Strains, Phase IV (KMG-IV): sequencing the most valuable type-strain genomes for metagenomic binning, comparative biology and taxonomic classification.</title>
        <authorList>
            <person name="Goeker M."/>
        </authorList>
    </citation>
    <scope>NUCLEOTIDE SEQUENCE [LARGE SCALE GENOMIC DNA]</scope>
    <source>
        <strain evidence="6 7">DSM 103462</strain>
    </source>
</reference>
<dbReference type="Gene3D" id="1.20.120.910">
    <property type="entry name" value="DksA, coiled-coil domain"/>
    <property type="match status" value="1"/>
</dbReference>
<dbReference type="AlphaFoldDB" id="A0A7W8GB82"/>
<dbReference type="Proteomes" id="UP000518887">
    <property type="component" value="Unassembled WGS sequence"/>
</dbReference>
<gene>
    <name evidence="6" type="ORF">HNP76_002618</name>
</gene>
<dbReference type="InterPro" id="IPR000962">
    <property type="entry name" value="Znf_DskA_TraR"/>
</dbReference>
<sequence>MEQAFIDKMQKLLTEQKEQILKSLADKHSEYKKMVESGEPGDEVDVASDVIDGALLESLGAQDSNRLTMINNALERIKQGKYGICLKCHKEIPLERLEAIPYAFMCISCQSENERRNR</sequence>
<keyword evidence="1" id="KW-0479">Metal-binding</keyword>
<organism evidence="6 7">
    <name type="scientific">Treponema ruminis</name>
    <dbReference type="NCBI Taxonomy" id="744515"/>
    <lineage>
        <taxon>Bacteria</taxon>
        <taxon>Pseudomonadati</taxon>
        <taxon>Spirochaetota</taxon>
        <taxon>Spirochaetia</taxon>
        <taxon>Spirochaetales</taxon>
        <taxon>Treponemataceae</taxon>
        <taxon>Treponema</taxon>
    </lineage>
</organism>
<evidence type="ECO:0000256" key="2">
    <source>
        <dbReference type="ARBA" id="ARBA00022771"/>
    </source>
</evidence>
<evidence type="ECO:0000256" key="4">
    <source>
        <dbReference type="PROSITE-ProRule" id="PRU00510"/>
    </source>
</evidence>
<evidence type="ECO:0000313" key="7">
    <source>
        <dbReference type="Proteomes" id="UP000518887"/>
    </source>
</evidence>
<dbReference type="PANTHER" id="PTHR33823">
    <property type="entry name" value="RNA POLYMERASE-BINDING TRANSCRIPTION FACTOR DKSA-RELATED"/>
    <property type="match status" value="1"/>
</dbReference>
<dbReference type="InterPro" id="IPR037187">
    <property type="entry name" value="DnaK_N"/>
</dbReference>
<evidence type="ECO:0000313" key="6">
    <source>
        <dbReference type="EMBL" id="MBB5227220.1"/>
    </source>
</evidence>
<dbReference type="SUPFAM" id="SSF109635">
    <property type="entry name" value="DnaK suppressor protein DksA, alpha-hairpin domain"/>
    <property type="match status" value="1"/>
</dbReference>
<accession>A0A7W8GB82</accession>
<feature type="domain" description="Zinc finger DksA/TraR C4-type" evidence="5">
    <location>
        <begin position="80"/>
        <end position="115"/>
    </location>
</feature>
<keyword evidence="3" id="KW-0862">Zinc</keyword>
<evidence type="ECO:0000259" key="5">
    <source>
        <dbReference type="Pfam" id="PF01258"/>
    </source>
</evidence>
<dbReference type="GO" id="GO:0008270">
    <property type="term" value="F:zinc ion binding"/>
    <property type="evidence" value="ECO:0007669"/>
    <property type="project" value="UniProtKB-KW"/>
</dbReference>